<comment type="caution">
    <text evidence="1">The sequence shown here is derived from an EMBL/GenBank/DDBJ whole genome shotgun (WGS) entry which is preliminary data.</text>
</comment>
<dbReference type="Proteomes" id="UP000548867">
    <property type="component" value="Unassembled WGS sequence"/>
</dbReference>
<keyword evidence="2" id="KW-1185">Reference proteome</keyword>
<evidence type="ECO:0000313" key="1">
    <source>
        <dbReference type="EMBL" id="MBB3956139.1"/>
    </source>
</evidence>
<sequence length="32" mass="3725">MATHVLNAAIHRNWQPDRLVIDMSFDRETLSS</sequence>
<organism evidence="1 2">
    <name type="scientific">Novosphingobium sediminicola</name>
    <dbReference type="NCBI Taxonomy" id="563162"/>
    <lineage>
        <taxon>Bacteria</taxon>
        <taxon>Pseudomonadati</taxon>
        <taxon>Pseudomonadota</taxon>
        <taxon>Alphaproteobacteria</taxon>
        <taxon>Sphingomonadales</taxon>
        <taxon>Sphingomonadaceae</taxon>
        <taxon>Novosphingobium</taxon>
    </lineage>
</organism>
<protein>
    <submittedName>
        <fullName evidence="1">Uncharacterized protein</fullName>
    </submittedName>
</protein>
<accession>A0A7W6G6U9</accession>
<reference evidence="1 2" key="1">
    <citation type="submission" date="2020-08" db="EMBL/GenBank/DDBJ databases">
        <title>Genomic Encyclopedia of Type Strains, Phase IV (KMG-IV): sequencing the most valuable type-strain genomes for metagenomic binning, comparative biology and taxonomic classification.</title>
        <authorList>
            <person name="Goeker M."/>
        </authorList>
    </citation>
    <scope>NUCLEOTIDE SEQUENCE [LARGE SCALE GENOMIC DNA]</scope>
    <source>
        <strain evidence="1 2">DSM 27057</strain>
    </source>
</reference>
<gene>
    <name evidence="1" type="ORF">GGR38_003097</name>
</gene>
<dbReference type="AlphaFoldDB" id="A0A7W6G6U9"/>
<evidence type="ECO:0000313" key="2">
    <source>
        <dbReference type="Proteomes" id="UP000548867"/>
    </source>
</evidence>
<proteinExistence type="predicted"/>
<dbReference type="EMBL" id="JACIDX010000012">
    <property type="protein sequence ID" value="MBB3956139.1"/>
    <property type="molecule type" value="Genomic_DNA"/>
</dbReference>
<name>A0A7W6G6U9_9SPHN</name>